<sequence>MVNTPEPLTLKIFITEKEKCNFVFLCNMSKAIYNSSIFVNYKHTNKILMLQREVGIESDRH</sequence>
<protein>
    <submittedName>
        <fullName evidence="1">Uncharacterized protein</fullName>
    </submittedName>
</protein>
<name>A0A645E477_9ZZZZ</name>
<gene>
    <name evidence="1" type="ORF">SDC9_143532</name>
</gene>
<dbReference type="EMBL" id="VSSQ01042759">
    <property type="protein sequence ID" value="MPM96371.1"/>
    <property type="molecule type" value="Genomic_DNA"/>
</dbReference>
<evidence type="ECO:0000313" key="1">
    <source>
        <dbReference type="EMBL" id="MPM96371.1"/>
    </source>
</evidence>
<reference evidence="1" key="1">
    <citation type="submission" date="2019-08" db="EMBL/GenBank/DDBJ databases">
        <authorList>
            <person name="Kucharzyk K."/>
            <person name="Murdoch R.W."/>
            <person name="Higgins S."/>
            <person name="Loffler F."/>
        </authorList>
    </citation>
    <scope>NUCLEOTIDE SEQUENCE</scope>
</reference>
<dbReference type="AlphaFoldDB" id="A0A645E477"/>
<accession>A0A645E477</accession>
<comment type="caution">
    <text evidence="1">The sequence shown here is derived from an EMBL/GenBank/DDBJ whole genome shotgun (WGS) entry which is preliminary data.</text>
</comment>
<proteinExistence type="predicted"/>
<organism evidence="1">
    <name type="scientific">bioreactor metagenome</name>
    <dbReference type="NCBI Taxonomy" id="1076179"/>
    <lineage>
        <taxon>unclassified sequences</taxon>
        <taxon>metagenomes</taxon>
        <taxon>ecological metagenomes</taxon>
    </lineage>
</organism>